<dbReference type="AlphaFoldDB" id="A0A2P2FW49"/>
<reference evidence="4 5" key="1">
    <citation type="journal article" date="2014" name="Genome Announc.">
        <title>Draft Genome Sequence of Amycolatopsis lurida NRRL 2430, Producer of the Glycopeptide Family Antibiotic Ristocetin.</title>
        <authorList>
            <person name="Kwun M.J."/>
            <person name="Hong H.J."/>
        </authorList>
    </citation>
    <scope>NUCLEOTIDE SEQUENCE [LARGE SCALE GENOMIC DNA]</scope>
    <source>
        <strain evidence="4 5">NRRL 2430</strain>
    </source>
</reference>
<comment type="caution">
    <text evidence="4">The sequence shown here is derived from an EMBL/GenBank/DDBJ whole genome shotgun (WGS) entry which is preliminary data.</text>
</comment>
<dbReference type="Gene3D" id="1.10.1200.10">
    <property type="entry name" value="ACP-like"/>
    <property type="match status" value="1"/>
</dbReference>
<evidence type="ECO:0000259" key="3">
    <source>
        <dbReference type="PROSITE" id="PS50075"/>
    </source>
</evidence>
<dbReference type="InterPro" id="IPR036736">
    <property type="entry name" value="ACP-like_sf"/>
</dbReference>
<name>A0A2P2FW49_AMYLU</name>
<dbReference type="PROSITE" id="PS50075">
    <property type="entry name" value="CARRIER"/>
    <property type="match status" value="1"/>
</dbReference>
<dbReference type="RefSeq" id="WP_034310255.1">
    <property type="nucleotide sequence ID" value="NZ_JFBM01000009.1"/>
</dbReference>
<evidence type="ECO:0000256" key="1">
    <source>
        <dbReference type="ARBA" id="ARBA00022450"/>
    </source>
</evidence>
<feature type="domain" description="Carrier" evidence="3">
    <location>
        <begin position="2"/>
        <end position="83"/>
    </location>
</feature>
<keyword evidence="2" id="KW-0597">Phosphoprotein</keyword>
<proteinExistence type="predicted"/>
<dbReference type="InterPro" id="IPR009081">
    <property type="entry name" value="PP-bd_ACP"/>
</dbReference>
<dbReference type="SUPFAM" id="SSF47336">
    <property type="entry name" value="ACP-like"/>
    <property type="match status" value="1"/>
</dbReference>
<organism evidence="4 5">
    <name type="scientific">Amycolatopsis lurida NRRL 2430</name>
    <dbReference type="NCBI Taxonomy" id="1460371"/>
    <lineage>
        <taxon>Bacteria</taxon>
        <taxon>Bacillati</taxon>
        <taxon>Actinomycetota</taxon>
        <taxon>Actinomycetes</taxon>
        <taxon>Pseudonocardiales</taxon>
        <taxon>Pseudonocardiaceae</taxon>
        <taxon>Amycolatopsis</taxon>
    </lineage>
</organism>
<evidence type="ECO:0000313" key="4">
    <source>
        <dbReference type="EMBL" id="KFU80932.1"/>
    </source>
</evidence>
<dbReference type="InterPro" id="IPR006162">
    <property type="entry name" value="Ppantetheine_attach_site"/>
</dbReference>
<accession>A0A2P2FW49</accession>
<dbReference type="EMBL" id="JFBM01000009">
    <property type="protein sequence ID" value="KFU80932.1"/>
    <property type="molecule type" value="Genomic_DNA"/>
</dbReference>
<evidence type="ECO:0000313" key="5">
    <source>
        <dbReference type="Proteomes" id="UP000256220"/>
    </source>
</evidence>
<dbReference type="Proteomes" id="UP000256220">
    <property type="component" value="Unassembled WGS sequence"/>
</dbReference>
<protein>
    <submittedName>
        <fullName evidence="4">Actinorhodin polyketide synthase acyl carrier protein</fullName>
    </submittedName>
</protein>
<sequence length="89" mass="9676">MSATELTIDDLRRILRDAAGEDESVDLDGEIAEVPFEELGYESLALLETTTRIEREFGIRLDDSTVAEARTPAALLALVNDQLGRAAAV</sequence>
<evidence type="ECO:0000256" key="2">
    <source>
        <dbReference type="ARBA" id="ARBA00022553"/>
    </source>
</evidence>
<keyword evidence="5" id="KW-1185">Reference proteome</keyword>
<dbReference type="PROSITE" id="PS00012">
    <property type="entry name" value="PHOSPHOPANTETHEINE"/>
    <property type="match status" value="1"/>
</dbReference>
<gene>
    <name evidence="4" type="ORF">BB31_13365</name>
</gene>
<dbReference type="Pfam" id="PF00550">
    <property type="entry name" value="PP-binding"/>
    <property type="match status" value="1"/>
</dbReference>
<keyword evidence="1" id="KW-0596">Phosphopantetheine</keyword>